<keyword evidence="1 5" id="KW-0479">Metal-binding</keyword>
<dbReference type="GO" id="GO:0061630">
    <property type="term" value="F:ubiquitin protein ligase activity"/>
    <property type="evidence" value="ECO:0007669"/>
    <property type="project" value="InterPro"/>
</dbReference>
<feature type="domain" description="TRAF-type" evidence="6">
    <location>
        <begin position="50"/>
        <end position="91"/>
    </location>
</feature>
<sequence length="472" mass="55053">FMEYEECSLDIDDHIHCRYCYKIGCNYSKCKMIICTECSIPLHPCKLDDHLLLCSKARVPCPNASGGCPLVLRRERIGAHLESCCASVVFCAVQWNRRILSSFAKRKMKRIAKGLQTVDTRCRTDPAEIDVNAAIVDQEMLLESYRISRNERKRLSDFWNPFHPLMPLRVPLEPQRAFNDDDSSDEENLMKEKLRKKRKSPFENCYLCKIDPASQHLHTLGNFIEQNDENVDVKVPAIKISLIPAFYEQRKLYIDIVREHLSSFVRKAENLSCYRIGVTVYTFHCNENFRRNEYSEHYKLCHMEADEYIGRCPMYIDGCPFFYFKKSPKWGSLSFSQYLSCVVHCPPEMFSVIPYAGKALSELPEDVLHEILQYLDSGSLRCLAATNHRLRNLCFKNFASSAMVHIKWTKSETGNWSEKCFVWEFSKSQRKIDEWNNESTLPLTNHLHECEFNIIKKYDAEKIALPYCIAQD</sequence>
<dbReference type="PROSITE" id="PS50145">
    <property type="entry name" value="ZF_TRAF"/>
    <property type="match status" value="1"/>
</dbReference>
<keyword evidence="2 5" id="KW-0863">Zinc-finger</keyword>
<dbReference type="Pfam" id="PF15965">
    <property type="entry name" value="zf-TRAF_2"/>
    <property type="match status" value="1"/>
</dbReference>
<evidence type="ECO:0000256" key="1">
    <source>
        <dbReference type="ARBA" id="ARBA00022723"/>
    </source>
</evidence>
<dbReference type="WBParaSite" id="PgR002_g153_t03">
    <property type="protein sequence ID" value="PgR002_g153_t03"/>
    <property type="gene ID" value="PgR002_g153"/>
</dbReference>
<dbReference type="CDD" id="cd09917">
    <property type="entry name" value="F-box_SF"/>
    <property type="match status" value="1"/>
</dbReference>
<dbReference type="PANTHER" id="PTHR15933">
    <property type="entry name" value="PROTEIN CBG16327"/>
    <property type="match status" value="1"/>
</dbReference>
<feature type="domain" description="F-box" evidence="7">
    <location>
        <begin position="357"/>
        <end position="393"/>
    </location>
</feature>
<keyword evidence="3" id="KW-0833">Ubl conjugation pathway</keyword>
<dbReference type="InterPro" id="IPR043013">
    <property type="entry name" value="Znf_TRAF_N"/>
</dbReference>
<name>A0A915A785_PARUN</name>
<evidence type="ECO:0000313" key="8">
    <source>
        <dbReference type="Proteomes" id="UP000887569"/>
    </source>
</evidence>
<dbReference type="GO" id="GO:0008270">
    <property type="term" value="F:zinc ion binding"/>
    <property type="evidence" value="ECO:0007669"/>
    <property type="project" value="UniProtKB-KW"/>
</dbReference>
<evidence type="ECO:0000256" key="5">
    <source>
        <dbReference type="PROSITE-ProRule" id="PRU00207"/>
    </source>
</evidence>
<dbReference type="Proteomes" id="UP000887569">
    <property type="component" value="Unplaced"/>
</dbReference>
<accession>A0A915A785</accession>
<dbReference type="PROSITE" id="PS50181">
    <property type="entry name" value="FBOX"/>
    <property type="match status" value="1"/>
</dbReference>
<evidence type="ECO:0000256" key="3">
    <source>
        <dbReference type="ARBA" id="ARBA00022786"/>
    </source>
</evidence>
<evidence type="ECO:0000256" key="2">
    <source>
        <dbReference type="ARBA" id="ARBA00022771"/>
    </source>
</evidence>
<evidence type="ECO:0000259" key="6">
    <source>
        <dbReference type="PROSITE" id="PS50145"/>
    </source>
</evidence>
<dbReference type="InterPro" id="IPR001810">
    <property type="entry name" value="F-box_dom"/>
</dbReference>
<evidence type="ECO:0000313" key="9">
    <source>
        <dbReference type="WBParaSite" id="PgR002_g153_t03"/>
    </source>
</evidence>
<evidence type="ECO:0000259" key="7">
    <source>
        <dbReference type="PROSITE" id="PS50181"/>
    </source>
</evidence>
<dbReference type="InterPro" id="IPR001293">
    <property type="entry name" value="Znf_TRAF"/>
</dbReference>
<keyword evidence="4 5" id="KW-0862">Zinc</keyword>
<dbReference type="Gene3D" id="3.30.40.150">
    <property type="entry name" value="TRAF-like zinc-finger, N-terminal subdomain"/>
    <property type="match status" value="1"/>
</dbReference>
<dbReference type="PANTHER" id="PTHR15933:SF20">
    <property type="entry name" value="F-BOX DOMAIN-CONTAINING PROTEIN"/>
    <property type="match status" value="1"/>
</dbReference>
<organism evidence="8 9">
    <name type="scientific">Parascaris univalens</name>
    <name type="common">Nematode worm</name>
    <dbReference type="NCBI Taxonomy" id="6257"/>
    <lineage>
        <taxon>Eukaryota</taxon>
        <taxon>Metazoa</taxon>
        <taxon>Ecdysozoa</taxon>
        <taxon>Nematoda</taxon>
        <taxon>Chromadorea</taxon>
        <taxon>Rhabditida</taxon>
        <taxon>Spirurina</taxon>
        <taxon>Ascaridomorpha</taxon>
        <taxon>Ascaridoidea</taxon>
        <taxon>Ascarididae</taxon>
        <taxon>Parascaris</taxon>
    </lineage>
</organism>
<proteinExistence type="predicted"/>
<dbReference type="InterPro" id="IPR036047">
    <property type="entry name" value="F-box-like_dom_sf"/>
</dbReference>
<feature type="zinc finger region" description="TRAF-type" evidence="5">
    <location>
        <begin position="50"/>
        <end position="91"/>
    </location>
</feature>
<dbReference type="InterPro" id="IPR031890">
    <property type="entry name" value="Fbxo30/Fbxo40"/>
</dbReference>
<protein>
    <submittedName>
        <fullName evidence="9">F-box only protein 30</fullName>
    </submittedName>
</protein>
<dbReference type="Pfam" id="PF15966">
    <property type="entry name" value="F-box_4"/>
    <property type="match status" value="1"/>
</dbReference>
<evidence type="ECO:0000256" key="4">
    <source>
        <dbReference type="ARBA" id="ARBA00022833"/>
    </source>
</evidence>
<keyword evidence="8" id="KW-1185">Reference proteome</keyword>
<dbReference type="SUPFAM" id="SSF81383">
    <property type="entry name" value="F-box domain"/>
    <property type="match status" value="1"/>
</dbReference>
<dbReference type="AlphaFoldDB" id="A0A915A785"/>
<reference evidence="9" key="1">
    <citation type="submission" date="2022-11" db="UniProtKB">
        <authorList>
            <consortium name="WormBaseParasite"/>
        </authorList>
    </citation>
    <scope>IDENTIFICATION</scope>
</reference>